<dbReference type="Proteomes" id="UP001369815">
    <property type="component" value="Unassembled WGS sequence"/>
</dbReference>
<dbReference type="EMBL" id="JBANMG010000007">
    <property type="protein sequence ID" value="KAK6950942.1"/>
    <property type="molecule type" value="Genomic_DNA"/>
</dbReference>
<proteinExistence type="inferred from homology"/>
<dbReference type="InterPro" id="IPR052436">
    <property type="entry name" value="LTO1_adapter"/>
</dbReference>
<evidence type="ECO:0000313" key="5">
    <source>
        <dbReference type="Proteomes" id="UP001369815"/>
    </source>
</evidence>
<dbReference type="Pfam" id="PF09811">
    <property type="entry name" value="Yae1_N"/>
    <property type="match status" value="1"/>
</dbReference>
<evidence type="ECO:0000256" key="1">
    <source>
        <dbReference type="ARBA" id="ARBA00038090"/>
    </source>
</evidence>
<protein>
    <recommendedName>
        <fullName evidence="3">Essential protein Yae1 N-terminal domain-containing protein</fullName>
    </recommendedName>
</protein>
<dbReference type="PANTHER" id="PTHR28532">
    <property type="entry name" value="GEO13458P1"/>
    <property type="match status" value="1"/>
</dbReference>
<feature type="compositionally biased region" description="Polar residues" evidence="2">
    <location>
        <begin position="166"/>
        <end position="176"/>
    </location>
</feature>
<dbReference type="PANTHER" id="PTHR28532:SF1">
    <property type="entry name" value="ORAL CANCER OVEREXPRESSED 1"/>
    <property type="match status" value="1"/>
</dbReference>
<reference evidence="4 5" key="1">
    <citation type="journal article" date="2024" name="Front Chem Biol">
        <title>Unveiling the potential of Daldinia eschscholtzii MFLUCC 19-0629 through bioactivity and bioinformatics studies for enhanced sustainable agriculture production.</title>
        <authorList>
            <person name="Brooks S."/>
            <person name="Weaver J.A."/>
            <person name="Klomchit A."/>
            <person name="Alharthi S.A."/>
            <person name="Onlamun T."/>
            <person name="Nurani R."/>
            <person name="Vong T.K."/>
            <person name="Alberti F."/>
            <person name="Greco C."/>
        </authorList>
    </citation>
    <scope>NUCLEOTIDE SEQUENCE [LARGE SCALE GENOMIC DNA]</scope>
    <source>
        <strain evidence="4">MFLUCC 19-0629</strain>
    </source>
</reference>
<evidence type="ECO:0000313" key="4">
    <source>
        <dbReference type="EMBL" id="KAK6950942.1"/>
    </source>
</evidence>
<feature type="region of interest" description="Disordered" evidence="2">
    <location>
        <begin position="61"/>
        <end position="109"/>
    </location>
</feature>
<comment type="caution">
    <text evidence="4">The sequence shown here is derived from an EMBL/GenBank/DDBJ whole genome shotgun (WGS) entry which is preliminary data.</text>
</comment>
<name>A0AAX6MFJ9_9PEZI</name>
<feature type="domain" description="Essential protein Yae1 N-terminal" evidence="3">
    <location>
        <begin position="19"/>
        <end position="57"/>
    </location>
</feature>
<keyword evidence="5" id="KW-1185">Reference proteome</keyword>
<accession>A0AAX6MFJ9</accession>
<sequence>MDDLFDDILNLEEQYYKEGYDEGYKDGAEAGRIEGRSVGMKTGFEKFLEAGRLQGKAIVWQSRLPSQQESSTSAGNSQQETVQTVPSPTSQDGKDSEPRRLPPLSSNPRLEKNITMLYGILEPGTLSTKNDDESVNDFDSRLKGAQSRVKMIERAIGEGAGDKGSANRNRQQAQKNENIEDIGRIPQRTDVVMGTV</sequence>
<feature type="region of interest" description="Disordered" evidence="2">
    <location>
        <begin position="156"/>
        <end position="179"/>
    </location>
</feature>
<evidence type="ECO:0000259" key="3">
    <source>
        <dbReference type="Pfam" id="PF09811"/>
    </source>
</evidence>
<gene>
    <name evidence="4" type="ORF">Daesc_007470</name>
</gene>
<dbReference type="InterPro" id="IPR019191">
    <property type="entry name" value="Essential_protein_Yae1_N"/>
</dbReference>
<dbReference type="AlphaFoldDB" id="A0AAX6MFJ9"/>
<feature type="compositionally biased region" description="Polar residues" evidence="2">
    <location>
        <begin position="63"/>
        <end position="91"/>
    </location>
</feature>
<organism evidence="4 5">
    <name type="scientific">Daldinia eschscholtzii</name>
    <dbReference type="NCBI Taxonomy" id="292717"/>
    <lineage>
        <taxon>Eukaryota</taxon>
        <taxon>Fungi</taxon>
        <taxon>Dikarya</taxon>
        <taxon>Ascomycota</taxon>
        <taxon>Pezizomycotina</taxon>
        <taxon>Sordariomycetes</taxon>
        <taxon>Xylariomycetidae</taxon>
        <taxon>Xylariales</taxon>
        <taxon>Hypoxylaceae</taxon>
        <taxon>Daldinia</taxon>
    </lineage>
</organism>
<evidence type="ECO:0000256" key="2">
    <source>
        <dbReference type="SAM" id="MobiDB-lite"/>
    </source>
</evidence>
<comment type="similarity">
    <text evidence="1">Belongs to the LTO1 family.</text>
</comment>